<organism evidence="1 2">
    <name type="scientific">Pseudanabaena cinerea FACHB-1277</name>
    <dbReference type="NCBI Taxonomy" id="2949581"/>
    <lineage>
        <taxon>Bacteria</taxon>
        <taxon>Bacillati</taxon>
        <taxon>Cyanobacteriota</taxon>
        <taxon>Cyanophyceae</taxon>
        <taxon>Pseudanabaenales</taxon>
        <taxon>Pseudanabaenaceae</taxon>
        <taxon>Pseudanabaena</taxon>
        <taxon>Pseudanabaena cinerea</taxon>
    </lineage>
</organism>
<name>A0A926Z720_9CYAN</name>
<sequence length="80" mass="8860">MNSLSSSVVVCRLCQHYRPEGRRGGICGKLDVPVAATWEACSLASHPFELSWSSVNNINSFLKESLQESLIKSEEEFAKT</sequence>
<evidence type="ECO:0000313" key="1">
    <source>
        <dbReference type="EMBL" id="MBD2149374.1"/>
    </source>
</evidence>
<protein>
    <submittedName>
        <fullName evidence="1">Uncharacterized protein</fullName>
    </submittedName>
</protein>
<reference evidence="1" key="1">
    <citation type="journal article" date="2015" name="ISME J.">
        <title>Draft Genome Sequence of Streptomyces incarnatus NRRL8089, which Produces the Nucleoside Antibiotic Sinefungin.</title>
        <authorList>
            <person name="Oshima K."/>
            <person name="Hattori M."/>
            <person name="Shimizu H."/>
            <person name="Fukuda K."/>
            <person name="Nemoto M."/>
            <person name="Inagaki K."/>
            <person name="Tamura T."/>
        </authorList>
    </citation>
    <scope>NUCLEOTIDE SEQUENCE</scope>
    <source>
        <strain evidence="1">FACHB-1277</strain>
    </source>
</reference>
<dbReference type="RefSeq" id="WP_190349746.1">
    <property type="nucleotide sequence ID" value="NZ_JACJPY010000008.1"/>
</dbReference>
<dbReference type="EMBL" id="JACJPY010000008">
    <property type="protein sequence ID" value="MBD2149374.1"/>
    <property type="molecule type" value="Genomic_DNA"/>
</dbReference>
<dbReference type="Proteomes" id="UP000631421">
    <property type="component" value="Unassembled WGS sequence"/>
</dbReference>
<accession>A0A926Z720</accession>
<dbReference type="AlphaFoldDB" id="A0A926Z720"/>
<reference evidence="1" key="2">
    <citation type="submission" date="2020-08" db="EMBL/GenBank/DDBJ databases">
        <authorList>
            <person name="Chen M."/>
            <person name="Teng W."/>
            <person name="Zhao L."/>
            <person name="Hu C."/>
            <person name="Zhou Y."/>
            <person name="Han B."/>
            <person name="Song L."/>
            <person name="Shu W."/>
        </authorList>
    </citation>
    <scope>NUCLEOTIDE SEQUENCE</scope>
    <source>
        <strain evidence="1">FACHB-1277</strain>
    </source>
</reference>
<evidence type="ECO:0000313" key="2">
    <source>
        <dbReference type="Proteomes" id="UP000631421"/>
    </source>
</evidence>
<comment type="caution">
    <text evidence="1">The sequence shown here is derived from an EMBL/GenBank/DDBJ whole genome shotgun (WGS) entry which is preliminary data.</text>
</comment>
<gene>
    <name evidence="1" type="ORF">H6F44_04430</name>
</gene>
<keyword evidence="2" id="KW-1185">Reference proteome</keyword>
<proteinExistence type="predicted"/>